<reference evidence="11 12" key="1">
    <citation type="submission" date="2018-11" db="EMBL/GenBank/DDBJ databases">
        <authorList>
            <person name="Mardanov A.V."/>
            <person name="Ravin N.V."/>
            <person name="Dedysh S.N."/>
        </authorList>
    </citation>
    <scope>NUCLEOTIDE SEQUENCE [LARGE SCALE GENOMIC DNA]</scope>
    <source>
        <strain evidence="11 12">AF10</strain>
    </source>
</reference>
<dbReference type="Proteomes" id="UP000289437">
    <property type="component" value="Unassembled WGS sequence"/>
</dbReference>
<organism evidence="11 12">
    <name type="scientific">Granulicella sibirica</name>
    <dbReference type="NCBI Taxonomy" id="2479048"/>
    <lineage>
        <taxon>Bacteria</taxon>
        <taxon>Pseudomonadati</taxon>
        <taxon>Acidobacteriota</taxon>
        <taxon>Terriglobia</taxon>
        <taxon>Terriglobales</taxon>
        <taxon>Acidobacteriaceae</taxon>
        <taxon>Granulicella</taxon>
    </lineage>
</organism>
<feature type="transmembrane region" description="Helical" evidence="7">
    <location>
        <begin position="2502"/>
        <end position="2526"/>
    </location>
</feature>
<dbReference type="Pfam" id="PF22544">
    <property type="entry name" value="HYDIN_VesB_CFA65-like_Ig"/>
    <property type="match status" value="2"/>
</dbReference>
<feature type="transmembrane region" description="Helical" evidence="7">
    <location>
        <begin position="2478"/>
        <end position="2495"/>
    </location>
</feature>
<evidence type="ECO:0000313" key="11">
    <source>
        <dbReference type="EMBL" id="RXH54741.1"/>
    </source>
</evidence>
<comment type="subcellular location">
    <subcellularLocation>
        <location evidence="1">Cell projection</location>
        <location evidence="1">Cilium</location>
    </subcellularLocation>
    <subcellularLocation>
        <location evidence="2">Cytoplasm</location>
    </subcellularLocation>
</comment>
<gene>
    <name evidence="11" type="ORF">GRAN_3845</name>
</gene>
<dbReference type="NCBIfam" id="NF012200">
    <property type="entry name" value="choice_anch_D"/>
    <property type="match status" value="13"/>
</dbReference>
<feature type="domain" description="HYDIN/VesB/CFA65-like Ig-like" evidence="9">
    <location>
        <begin position="1511"/>
        <end position="1605"/>
    </location>
</feature>
<feature type="compositionally biased region" description="Low complexity" evidence="6">
    <location>
        <begin position="670"/>
        <end position="689"/>
    </location>
</feature>
<evidence type="ECO:0000259" key="9">
    <source>
        <dbReference type="Pfam" id="PF22544"/>
    </source>
</evidence>
<dbReference type="Gene3D" id="2.60.40.10">
    <property type="entry name" value="Immunoglobulins"/>
    <property type="match status" value="13"/>
</dbReference>
<dbReference type="InterPro" id="IPR057708">
    <property type="entry name" value="DUF7948"/>
</dbReference>
<dbReference type="InterPro" id="IPR013320">
    <property type="entry name" value="ConA-like_dom_sf"/>
</dbReference>
<evidence type="ECO:0000256" key="5">
    <source>
        <dbReference type="ARBA" id="ARBA00023273"/>
    </source>
</evidence>
<evidence type="ECO:0000256" key="6">
    <source>
        <dbReference type="SAM" id="MobiDB-lite"/>
    </source>
</evidence>
<evidence type="ECO:0000256" key="1">
    <source>
        <dbReference type="ARBA" id="ARBA00004138"/>
    </source>
</evidence>
<feature type="domain" description="DUF7948" evidence="10">
    <location>
        <begin position="2"/>
        <end position="162"/>
    </location>
</feature>
<feature type="domain" description="Abnormal spindle-like microcephaly-associated protein ASH" evidence="8">
    <location>
        <begin position="993"/>
        <end position="1071"/>
    </location>
</feature>
<evidence type="ECO:0000256" key="4">
    <source>
        <dbReference type="ARBA" id="ARBA00023069"/>
    </source>
</evidence>
<feature type="region of interest" description="Disordered" evidence="6">
    <location>
        <begin position="666"/>
        <end position="689"/>
    </location>
</feature>
<dbReference type="InterPro" id="IPR013783">
    <property type="entry name" value="Ig-like_fold"/>
</dbReference>
<keyword evidence="7" id="KW-1133">Transmembrane helix</keyword>
<name>A0A4Q0SZS9_9BACT</name>
<proteinExistence type="predicted"/>
<keyword evidence="7" id="KW-0812">Transmembrane</keyword>
<keyword evidence="5" id="KW-0966">Cell projection</keyword>
<evidence type="ECO:0000256" key="3">
    <source>
        <dbReference type="ARBA" id="ARBA00022490"/>
    </source>
</evidence>
<feature type="domain" description="Abnormal spindle-like microcephaly-associated protein ASH" evidence="8">
    <location>
        <begin position="1407"/>
        <end position="1496"/>
    </location>
</feature>
<keyword evidence="7" id="KW-0472">Membrane</keyword>
<feature type="domain" description="HYDIN/VesB/CFA65-like Ig-like" evidence="9">
    <location>
        <begin position="1188"/>
        <end position="1273"/>
    </location>
</feature>
<keyword evidence="4" id="KW-0969">Cilium</keyword>
<dbReference type="Pfam" id="PF15780">
    <property type="entry name" value="ASH"/>
    <property type="match status" value="2"/>
</dbReference>
<dbReference type="InterPro" id="IPR053879">
    <property type="entry name" value="HYDIN_VesB_CFA65-like_Ig"/>
</dbReference>
<keyword evidence="12" id="KW-1185">Reference proteome</keyword>
<evidence type="ECO:0000313" key="12">
    <source>
        <dbReference type="Proteomes" id="UP000289437"/>
    </source>
</evidence>
<dbReference type="EMBL" id="RDSM01000003">
    <property type="protein sequence ID" value="RXH54741.1"/>
    <property type="molecule type" value="Genomic_DNA"/>
</dbReference>
<evidence type="ECO:0000259" key="8">
    <source>
        <dbReference type="Pfam" id="PF15780"/>
    </source>
</evidence>
<dbReference type="PANTHER" id="PTHR46127">
    <property type="entry name" value="CILIA- AND FLAGELLA-ASSOCIATED PROTEIN 65"/>
    <property type="match status" value="1"/>
</dbReference>
<accession>A0A4Q0SZS9</accession>
<dbReference type="Pfam" id="PF14874">
    <property type="entry name" value="PapD-like"/>
    <property type="match status" value="1"/>
</dbReference>
<dbReference type="InterPro" id="IPR031549">
    <property type="entry name" value="ASH"/>
</dbReference>
<protein>
    <submittedName>
        <fullName evidence="11">Multicopper oxidase, type 2</fullName>
    </submittedName>
</protein>
<dbReference type="Pfam" id="PF25778">
    <property type="entry name" value="DUF7948"/>
    <property type="match status" value="1"/>
</dbReference>
<evidence type="ECO:0000256" key="2">
    <source>
        <dbReference type="ARBA" id="ARBA00004496"/>
    </source>
</evidence>
<dbReference type="GO" id="GO:0005737">
    <property type="term" value="C:cytoplasm"/>
    <property type="evidence" value="ECO:0007669"/>
    <property type="project" value="UniProtKB-SubCell"/>
</dbReference>
<evidence type="ECO:0000256" key="7">
    <source>
        <dbReference type="SAM" id="Phobius"/>
    </source>
</evidence>
<evidence type="ECO:0000259" key="10">
    <source>
        <dbReference type="Pfam" id="PF25778"/>
    </source>
</evidence>
<dbReference type="SUPFAM" id="SSF49899">
    <property type="entry name" value="Concanavalin A-like lectins/glucanases"/>
    <property type="match status" value="1"/>
</dbReference>
<dbReference type="Gene3D" id="2.60.120.200">
    <property type="match status" value="1"/>
</dbReference>
<keyword evidence="3" id="KW-0963">Cytoplasm</keyword>
<comment type="caution">
    <text evidence="11">The sequence shown here is derived from an EMBL/GenBank/DDBJ whole genome shotgun (WGS) entry which is preliminary data.</text>
</comment>
<reference evidence="12" key="2">
    <citation type="submission" date="2019-02" db="EMBL/GenBank/DDBJ databases">
        <title>Granulicella sibirica sp. nov., a psychrotolerant acidobacterium isolated from an organic soil layer in forested tundra, West Siberia.</title>
        <authorList>
            <person name="Oshkin I.Y."/>
            <person name="Kulichevskaya I.S."/>
            <person name="Rijpstra W.I.C."/>
            <person name="Sinninghe Damste J.S."/>
            <person name="Rakitin A.L."/>
            <person name="Ravin N.V."/>
            <person name="Dedysh S.N."/>
        </authorList>
    </citation>
    <scope>NUCLEOTIDE SEQUENCE [LARGE SCALE GENOMIC DNA]</scope>
    <source>
        <strain evidence="12">AF10</strain>
    </source>
</reference>
<sequence>MLSITLEGANQDAAPVGQAQLPGRSNYFLGRDPSKWRKGVEQFSQARVKDVYDGIDLLYYGNGNGRDLEHDYVLAPGSDPALIRMRIRGGNSRIDDGSGDLIVRQGDGAQELMRLVRPVAYQTQADGSHKPVEARYTQNENGSFGFTLGTYDQALPLTIDPVVTYSTYFGGSNNDEVNDIKTDAAGNLVLLLATSSTDLPVVSQIANACVGPCGPLNPSPNGGAPRTYDFYLAKLDPTGQTLLYSTYIGGSGSDFPGALVIASDGTLYIAGTSDSTDFPVVNGYPSAIPDYRYYNSATLTKLSADGSTILYSSLIGAGLVEAYNYSAYSSAPGSLAVGTDGTAYVIGNACCGLASFLDAKNTTFTAGGGSFIAKFDTTKSGNDSLLYATTFGQPGDIGGENLQAIALDSKQNLWVAGEAYGSYASQPIPTPDAVQPVCDGGGQCGNAFLHGLTPAGTIFYTTFLGGTMNSGGGPGFETPIDLVIDSTDNIYLSGTTESVDYPIKNAAFTTIDTETRSNFLTKLSPLGKSILYSTYTPFVPLLATLANGEIAAVGNGIVPQVNAIPPNALTGEYNADIAFEVFDTTKAGMDSLLISSYLGSLALPRPEAASVDAQGNLLIAGLIGTNNFLLVNPYQSSCATCGYPDFALDGFVTRVQLASGSLTLTPSTQSFPDTPSGSSSPTQTSTLTNTTSATISLSAGSLTDANDFSESDNCNSSIASGASCTFTFTFKPQSAGALSSTYSISDVSNPSSPLTVALSGTGTTPPAPTAVLSPASADFSNIAAGSTSAAKTFTLTNSGNAALSITSKALAGADAGSFAIPDSNCGSSLAAGGSCAILVTYAPASAGTAAAMLTVTDAVGTQTAALTGTSFAAAPKATVTPASIDFQTFTLGIAGNPQTITLTNTGNTALPFNSFAITGTNASSFQVRNGGCPKSLAAGAACPIDVIFTPATVGTFVASLTFTDSLGTQSATLTGKAVYASATLVPAPGSPTNFGDVTVGAQAVSAIRVNNTSQESISVTGVSITGTGFTATGGGSCSGQIAPNSLCEVSVTFSPTALGAAAGTLSVTTDYAGTLTLNVTGNGIEPTATLDPVSYNFGKLPLNTSSGPIPFTLTNTSPVPIKLITSSVTGSAFHLAAKAGTLAPGASGKYLVAFEPTALGVTNGILSVVSDAGTFTSTLTGTGLAPQATLTPTTKDFGNVTVAGESPTDTFSLTNAGTAPLSISSIALTGASSTGFVISENQCGTSLDPGTSCTIGVTFLPTQVGQVVATLAVVDSVGTQSAALTAVGVLPVLTLTPPRLNFGAVTVGTTVTNSITYANNSPVSIQFKSQTGTGDFYKAFNQSGDGTCTPRSGGLNITSGGSCVYQFSFTPTAAANYFGALILTDTAGTQTIYFTGQGVPPTLNITPTTVSFGDVAVGSTASQTVTFTNASAGPISFSGNATPSGDFGTVFTPALTGNTCAGNAIAAGASCTLAFSFAPTATAHYSGDLSFTDDAGTQTLTFTGTGVYQGPKLVLSPTTYTFGAVPAGSTPTETVTLTNAGSEDANFVYGSSVASNGLQIAATGNTCGTTLAPGASCTIPVQLTGADTGSAQLTIDIAGNSGTNSVAASLIGFGATGGPPPTFIDLGNGFTTGALALNGPAAAANGVLQLTADQASQTSSAFYSTPVSATTFSTDFAFQLLDPLAEGLTFTIQSNGANAIGTGGGGLGYQGIAKSIALKLDLHDTAGEGDNSTGIYVNGAAPTVPATSLAGSGIDLHSGHVFTLHIDYDGATESIILTDTATQAVWKTQAAEDIPTLLGSDTAYFGFTASTEATAPDAGGAKPLAAAANATANTTTSILDWTYTTAPSPATLTPASLDFGTHVVGGLSPNQSAILTNTGVAPIQVVSVTPSDPQIQIPGGSGNCIGTLTPGQTCGFSPFYSPFVTGPFSGSVTVKYFLGDGTKANENFIASVKVTGTGVPLSLVRISPFPADFGTVSVNQTGSPQLFTVVNDGGEATTLSGITTTGAFKVVSGATCISGTSLGSLKSCTVPVVFAPGSLGANSGTLSLSYTDTDDPGKTQMASTPLTGIGSPELTFSPSLFDFGTVTVGSRAAAAVTLTNPSTLPLIFTGESFPDSPFYSYGGNCDLVSLAPGASCTLYLGVYASVKGDITANLILNYIGGSTIIPLIVHDVAPVVSVTSPHLDFGNVTAGSRAGMTVTLTATVGPIEFMNVAGNPMKGDNNFYITSDTCDPVSLPSGASCTIDFGVYVGEAEDVSGSYTLSYQGGATTITFIAHGVTPIITVTPNKLDFGDVMVGSRAGVTAGLTATLGPIQFINYHANPLSGDPSFYINSDTCDPVSLPSGTSCTIDFGVYVDAVRDISGSFTLNYQGGSTTIPLIVHGVPATAPDFTVTTTNASLNVIRGSSAKLVIDLGPSNANPFTAPVSFTASGLPAGATATFAPSTLTPGTGTSTTMTVSVPALAARNKPFAPFPPGGRNAAFGISAAALIAGLFGFRRRLNPRLLLCLCALSLIGAITGCGSGAGFTIPTTNSNFTVTATSGSITHTISVTLTVQ</sequence>
<dbReference type="InterPro" id="IPR052614">
    <property type="entry name" value="CFAP65"/>
</dbReference>
<dbReference type="PANTHER" id="PTHR46127:SF1">
    <property type="entry name" value="CILIA- AND FLAGELLA-ASSOCIATED PROTEIN 65"/>
    <property type="match status" value="1"/>
</dbReference>